<proteinExistence type="predicted"/>
<comment type="caution">
    <text evidence="3">The sequence shown here is derived from an EMBL/GenBank/DDBJ whole genome shotgun (WGS) entry which is preliminary data.</text>
</comment>
<feature type="chain" id="PRO_5044013971" description="Reverse transcriptase Ty1/copia-type domain-containing protein" evidence="1">
    <location>
        <begin position="17"/>
        <end position="146"/>
    </location>
</feature>
<name>A0AAW2VRY8_SESRA</name>
<reference evidence="3" key="2">
    <citation type="journal article" date="2024" name="Plant">
        <title>Genomic evolution and insights into agronomic trait innovations of Sesamum species.</title>
        <authorList>
            <person name="Miao H."/>
            <person name="Wang L."/>
            <person name="Qu L."/>
            <person name="Liu H."/>
            <person name="Sun Y."/>
            <person name="Le M."/>
            <person name="Wang Q."/>
            <person name="Wei S."/>
            <person name="Zheng Y."/>
            <person name="Lin W."/>
            <person name="Duan Y."/>
            <person name="Cao H."/>
            <person name="Xiong S."/>
            <person name="Wang X."/>
            <person name="Wei L."/>
            <person name="Li C."/>
            <person name="Ma Q."/>
            <person name="Ju M."/>
            <person name="Zhao R."/>
            <person name="Li G."/>
            <person name="Mu C."/>
            <person name="Tian Q."/>
            <person name="Mei H."/>
            <person name="Zhang T."/>
            <person name="Gao T."/>
            <person name="Zhang H."/>
        </authorList>
    </citation>
    <scope>NUCLEOTIDE SEQUENCE</scope>
    <source>
        <strain evidence="3">G02</strain>
    </source>
</reference>
<organism evidence="3">
    <name type="scientific">Sesamum radiatum</name>
    <name type="common">Black benniseed</name>
    <dbReference type="NCBI Taxonomy" id="300843"/>
    <lineage>
        <taxon>Eukaryota</taxon>
        <taxon>Viridiplantae</taxon>
        <taxon>Streptophyta</taxon>
        <taxon>Embryophyta</taxon>
        <taxon>Tracheophyta</taxon>
        <taxon>Spermatophyta</taxon>
        <taxon>Magnoliopsida</taxon>
        <taxon>eudicotyledons</taxon>
        <taxon>Gunneridae</taxon>
        <taxon>Pentapetalae</taxon>
        <taxon>asterids</taxon>
        <taxon>lamiids</taxon>
        <taxon>Lamiales</taxon>
        <taxon>Pedaliaceae</taxon>
        <taxon>Sesamum</taxon>
    </lineage>
</organism>
<dbReference type="AlphaFoldDB" id="A0AAW2VRY8"/>
<protein>
    <recommendedName>
        <fullName evidence="2">Reverse transcriptase Ty1/copia-type domain-containing protein</fullName>
    </recommendedName>
</protein>
<feature type="domain" description="Reverse transcriptase Ty1/copia-type" evidence="2">
    <location>
        <begin position="6"/>
        <end position="75"/>
    </location>
</feature>
<reference evidence="3" key="1">
    <citation type="submission" date="2020-06" db="EMBL/GenBank/DDBJ databases">
        <authorList>
            <person name="Li T."/>
            <person name="Hu X."/>
            <person name="Zhang T."/>
            <person name="Song X."/>
            <person name="Zhang H."/>
            <person name="Dai N."/>
            <person name="Sheng W."/>
            <person name="Hou X."/>
            <person name="Wei L."/>
        </authorList>
    </citation>
    <scope>NUCLEOTIDE SEQUENCE</scope>
    <source>
        <strain evidence="3">G02</strain>
        <tissue evidence="3">Leaf</tissue>
    </source>
</reference>
<evidence type="ECO:0000259" key="2">
    <source>
        <dbReference type="Pfam" id="PF07727"/>
    </source>
</evidence>
<dbReference type="EMBL" id="JACGWJ010000003">
    <property type="protein sequence ID" value="KAL0431977.1"/>
    <property type="molecule type" value="Genomic_DNA"/>
</dbReference>
<accession>A0AAW2VRY8</accession>
<evidence type="ECO:0000313" key="3">
    <source>
        <dbReference type="EMBL" id="KAL0431977.1"/>
    </source>
</evidence>
<sequence length="146" mass="16394">MTKVVTVYLFFTVATSHDWPTHQLDVNNAFLHGYLDEDLYMTPPEGYSVELGMTTYYSWGHPWRIFRLSKATYMIFSLLKTLVKQGTFLVLKLLATGKGPYVAQTKYILDIKKDTGLSDAKATSTPFPQGLKLTADCGALLQSLES</sequence>
<dbReference type="Pfam" id="PF07727">
    <property type="entry name" value="RVT_2"/>
    <property type="match status" value="1"/>
</dbReference>
<keyword evidence="1" id="KW-0732">Signal</keyword>
<gene>
    <name evidence="3" type="ORF">Sradi_0823700</name>
</gene>
<evidence type="ECO:0000256" key="1">
    <source>
        <dbReference type="SAM" id="SignalP"/>
    </source>
</evidence>
<feature type="signal peptide" evidence="1">
    <location>
        <begin position="1"/>
        <end position="16"/>
    </location>
</feature>
<dbReference type="InterPro" id="IPR013103">
    <property type="entry name" value="RVT_2"/>
</dbReference>